<dbReference type="AlphaFoldDB" id="A0A1R1SAY1"/>
<name>A0A1R1SAY1_9ACTN</name>
<dbReference type="EC" id="2.7.2.4" evidence="2"/>
<feature type="non-terminal residue" evidence="2">
    <location>
        <position position="188"/>
    </location>
</feature>
<dbReference type="GO" id="GO:0004072">
    <property type="term" value="F:aspartate kinase activity"/>
    <property type="evidence" value="ECO:0007669"/>
    <property type="project" value="UniProtKB-EC"/>
</dbReference>
<keyword evidence="3" id="KW-1185">Reference proteome</keyword>
<dbReference type="EMBL" id="ASQP01000395">
    <property type="protein sequence ID" value="OMI35551.1"/>
    <property type="molecule type" value="Genomic_DNA"/>
</dbReference>
<feature type="compositionally biased region" description="Low complexity" evidence="1">
    <location>
        <begin position="161"/>
        <end position="173"/>
    </location>
</feature>
<evidence type="ECO:0000313" key="3">
    <source>
        <dbReference type="Proteomes" id="UP000186168"/>
    </source>
</evidence>
<keyword evidence="2" id="KW-0418">Kinase</keyword>
<proteinExistence type="predicted"/>
<organism evidence="2 3">
    <name type="scientific">Streptomyces sparsogenes DSM 40356</name>
    <dbReference type="NCBI Taxonomy" id="1331668"/>
    <lineage>
        <taxon>Bacteria</taxon>
        <taxon>Bacillati</taxon>
        <taxon>Actinomycetota</taxon>
        <taxon>Actinomycetes</taxon>
        <taxon>Kitasatosporales</taxon>
        <taxon>Streptomycetaceae</taxon>
        <taxon>Streptomyces</taxon>
    </lineage>
</organism>
<comment type="caution">
    <text evidence="2">The sequence shown here is derived from an EMBL/GenBank/DDBJ whole genome shotgun (WGS) entry which is preliminary data.</text>
</comment>
<accession>A0A1R1SAY1</accession>
<evidence type="ECO:0000313" key="2">
    <source>
        <dbReference type="EMBL" id="OMI35551.1"/>
    </source>
</evidence>
<feature type="compositionally biased region" description="Gly residues" evidence="1">
    <location>
        <begin position="148"/>
        <end position="160"/>
    </location>
</feature>
<protein>
    <submittedName>
        <fullName evidence="2">Aspartate kinase</fullName>
        <ecNumber evidence="2">2.7.2.4</ecNumber>
    </submittedName>
</protein>
<feature type="compositionally biased region" description="Basic and acidic residues" evidence="1">
    <location>
        <begin position="106"/>
        <end position="131"/>
    </location>
</feature>
<gene>
    <name evidence="2" type="ORF">SPAR_30961</name>
</gene>
<keyword evidence="2" id="KW-0808">Transferase</keyword>
<feature type="region of interest" description="Disordered" evidence="1">
    <location>
        <begin position="106"/>
        <end position="188"/>
    </location>
</feature>
<dbReference type="Proteomes" id="UP000186168">
    <property type="component" value="Unassembled WGS sequence"/>
</dbReference>
<reference evidence="2 3" key="1">
    <citation type="submission" date="2013-05" db="EMBL/GenBank/DDBJ databases">
        <title>Genome sequence of Streptomyces sparsogenes DSM 40356.</title>
        <authorList>
            <person name="Coyne S."/>
            <person name="Seebeck F.P."/>
        </authorList>
    </citation>
    <scope>NUCLEOTIDE SEQUENCE [LARGE SCALE GENOMIC DNA]</scope>
    <source>
        <strain evidence="2 3">DSM 40356</strain>
    </source>
</reference>
<sequence>MTVLRTRRGAIGYERVTSQDRIGKVPLIGSGPRACPEVFATIRDVPARERVPYETFRATDTRLFVLCLASRLVDTVRALHRALVRGPMGSPARPLPLGDLDVLVEGERPGPRSGEGEARAECEECARDGHRAAPQRRAKQRRDPLGHRAGGGGGRDGGAAAGRTAGEGRTADGLGREPPVAGGGGRRL</sequence>
<evidence type="ECO:0000256" key="1">
    <source>
        <dbReference type="SAM" id="MobiDB-lite"/>
    </source>
</evidence>